<reference evidence="2 3" key="1">
    <citation type="submission" date="2014-04" db="EMBL/GenBank/DDBJ databases">
        <title>Evolutionary Origins and Diversification of the Mycorrhizal Mutualists.</title>
        <authorList>
            <consortium name="DOE Joint Genome Institute"/>
            <consortium name="Mycorrhizal Genomics Consortium"/>
            <person name="Kohler A."/>
            <person name="Kuo A."/>
            <person name="Nagy L.G."/>
            <person name="Floudas D."/>
            <person name="Copeland A."/>
            <person name="Barry K.W."/>
            <person name="Cichocki N."/>
            <person name="Veneault-Fourrey C."/>
            <person name="LaButti K."/>
            <person name="Lindquist E.A."/>
            <person name="Lipzen A."/>
            <person name="Lundell T."/>
            <person name="Morin E."/>
            <person name="Murat C."/>
            <person name="Riley R."/>
            <person name="Ohm R."/>
            <person name="Sun H."/>
            <person name="Tunlid A."/>
            <person name="Henrissat B."/>
            <person name="Grigoriev I.V."/>
            <person name="Hibbett D.S."/>
            <person name="Martin F."/>
        </authorList>
    </citation>
    <scope>NUCLEOTIDE SEQUENCE [LARGE SCALE GENOMIC DNA]</scope>
    <source>
        <strain evidence="2 3">Koide BX008</strain>
    </source>
</reference>
<feature type="compositionally biased region" description="Low complexity" evidence="1">
    <location>
        <begin position="178"/>
        <end position="210"/>
    </location>
</feature>
<protein>
    <submittedName>
        <fullName evidence="2">Uncharacterized protein</fullName>
    </submittedName>
</protein>
<sequence length="268" mass="26718">MFCLESDFRLPYRVTPTAYSPSVMNFFGQNNPSNAGNAQPQPSNFLGINPTAGGSLFGNTNSQPSTGLPTGTASGSTSGTTGLFGNTSATNTPSGNQTTGTSSLFNLPKPAEQSSSQQPATSSFFGQPNATPGTSSPAPTNLFGPKPPTTSTTPTPNSSFPAPGAGLFGGGGFLGKPSTSTSGTSPTVTSAIPATTSATAASTAPAKDAPAISTGNLFGNFGAAPKPAETKSPASGGDFNLFGAAKAQEKKDELKSECVSNCFSHSPR</sequence>
<feature type="compositionally biased region" description="Polar residues" evidence="1">
    <location>
        <begin position="89"/>
        <end position="105"/>
    </location>
</feature>
<dbReference type="EMBL" id="KN818229">
    <property type="protein sequence ID" value="KIL68111.1"/>
    <property type="molecule type" value="Genomic_DNA"/>
</dbReference>
<accession>A0A0C2XFA2</accession>
<feature type="compositionally biased region" description="Low complexity" evidence="1">
    <location>
        <begin position="65"/>
        <end position="88"/>
    </location>
</feature>
<feature type="compositionally biased region" description="Polar residues" evidence="1">
    <location>
        <begin position="30"/>
        <end position="46"/>
    </location>
</feature>
<feature type="compositionally biased region" description="Low complexity" evidence="1">
    <location>
        <begin position="149"/>
        <end position="165"/>
    </location>
</feature>
<feature type="region of interest" description="Disordered" evidence="1">
    <location>
        <begin position="30"/>
        <end position="210"/>
    </location>
</feature>
<dbReference type="Proteomes" id="UP000054549">
    <property type="component" value="Unassembled WGS sequence"/>
</dbReference>
<dbReference type="InParanoid" id="A0A0C2XFA2"/>
<organism evidence="2 3">
    <name type="scientific">Amanita muscaria (strain Koide BX008)</name>
    <dbReference type="NCBI Taxonomy" id="946122"/>
    <lineage>
        <taxon>Eukaryota</taxon>
        <taxon>Fungi</taxon>
        <taxon>Dikarya</taxon>
        <taxon>Basidiomycota</taxon>
        <taxon>Agaricomycotina</taxon>
        <taxon>Agaricomycetes</taxon>
        <taxon>Agaricomycetidae</taxon>
        <taxon>Agaricales</taxon>
        <taxon>Pluteineae</taxon>
        <taxon>Amanitaceae</taxon>
        <taxon>Amanita</taxon>
    </lineage>
</organism>
<keyword evidence="3" id="KW-1185">Reference proteome</keyword>
<gene>
    <name evidence="2" type="ORF">M378DRAFT_931731</name>
</gene>
<proteinExistence type="predicted"/>
<name>A0A0C2XFA2_AMAMK</name>
<dbReference type="AlphaFoldDB" id="A0A0C2XFA2"/>
<feature type="compositionally biased region" description="Polar residues" evidence="1">
    <location>
        <begin position="112"/>
        <end position="139"/>
    </location>
</feature>
<dbReference type="HOGENOM" id="CLU_1038171_0_0_1"/>
<evidence type="ECO:0000256" key="1">
    <source>
        <dbReference type="SAM" id="MobiDB-lite"/>
    </source>
</evidence>
<evidence type="ECO:0000313" key="2">
    <source>
        <dbReference type="EMBL" id="KIL68111.1"/>
    </source>
</evidence>
<evidence type="ECO:0000313" key="3">
    <source>
        <dbReference type="Proteomes" id="UP000054549"/>
    </source>
</evidence>